<feature type="domain" description="Enoyl reductase (ER)" evidence="1">
    <location>
        <begin position="10"/>
        <end position="318"/>
    </location>
</feature>
<dbReference type="EMBL" id="JAVRHN010000014">
    <property type="protein sequence ID" value="MDT0687759.1"/>
    <property type="molecule type" value="Genomic_DNA"/>
</dbReference>
<dbReference type="PANTHER" id="PTHR11695">
    <property type="entry name" value="ALCOHOL DEHYDROGENASE RELATED"/>
    <property type="match status" value="1"/>
</dbReference>
<dbReference type="InterPro" id="IPR050700">
    <property type="entry name" value="YIM1/Zinc_Alcohol_DH_Fams"/>
</dbReference>
<reference evidence="2 3" key="1">
    <citation type="submission" date="2023-09" db="EMBL/GenBank/DDBJ databases">
        <authorList>
            <person name="Rey-Velasco X."/>
        </authorList>
    </citation>
    <scope>NUCLEOTIDE SEQUENCE [LARGE SCALE GENOMIC DNA]</scope>
    <source>
        <strain evidence="2 3">F225</strain>
    </source>
</reference>
<dbReference type="Gene3D" id="3.40.50.720">
    <property type="entry name" value="NAD(P)-binding Rossmann-like Domain"/>
    <property type="match status" value="1"/>
</dbReference>
<dbReference type="InterPro" id="IPR011032">
    <property type="entry name" value="GroES-like_sf"/>
</dbReference>
<gene>
    <name evidence="2" type="ORF">RM541_15435</name>
</gene>
<protein>
    <submittedName>
        <fullName evidence="2">NAD(P)-dependent alcohol dehydrogenase</fullName>
    </submittedName>
</protein>
<dbReference type="PANTHER" id="PTHR11695:SF648">
    <property type="entry name" value="ZINC-BINDING OXIDOREDUCTASE"/>
    <property type="match status" value="1"/>
</dbReference>
<dbReference type="SUPFAM" id="SSF50129">
    <property type="entry name" value="GroES-like"/>
    <property type="match status" value="1"/>
</dbReference>
<sequence length="328" mass="36536">MKAVTREKYGQSNVLQIKEVEKPVPKENEVLIRVHFTTINRTDCGILTGKPYIIRFFTGLLKPSSIIPGTDFAGQVVERGVNVNNFNIGDKVWGFNDQGLASHAEYMAISENGPIATIPGNLAYDEVVACAEGAHYAYNFINKVHINKADKVLVNGATGAIGSAALQILKSLGIYVTAVGNSKNIELLKSLGADKTYSYEKEDFSEIDREKYHFIFDAVGKSSFEKCKELLLPKGVYISSELGRNSENLYLPLVTKLKGTKRVIFPIPSNCKRSILYINDLIEKDRFKPIIDRYFKPEEIKKAYDYVQSGQKTGNVIITFSSSENDLV</sequence>
<evidence type="ECO:0000313" key="3">
    <source>
        <dbReference type="Proteomes" id="UP001253848"/>
    </source>
</evidence>
<name>A0ABU3DVM8_9FLAO</name>
<accession>A0ABU3DVM8</accession>
<dbReference type="Proteomes" id="UP001253848">
    <property type="component" value="Unassembled WGS sequence"/>
</dbReference>
<dbReference type="Pfam" id="PF08240">
    <property type="entry name" value="ADH_N"/>
    <property type="match status" value="1"/>
</dbReference>
<comment type="caution">
    <text evidence="2">The sequence shown here is derived from an EMBL/GenBank/DDBJ whole genome shotgun (WGS) entry which is preliminary data.</text>
</comment>
<dbReference type="SUPFAM" id="SSF51735">
    <property type="entry name" value="NAD(P)-binding Rossmann-fold domains"/>
    <property type="match status" value="1"/>
</dbReference>
<dbReference type="Pfam" id="PF13602">
    <property type="entry name" value="ADH_zinc_N_2"/>
    <property type="match status" value="1"/>
</dbReference>
<dbReference type="SMART" id="SM00829">
    <property type="entry name" value="PKS_ER"/>
    <property type="match status" value="1"/>
</dbReference>
<keyword evidence="3" id="KW-1185">Reference proteome</keyword>
<dbReference type="Gene3D" id="3.90.180.10">
    <property type="entry name" value="Medium-chain alcohol dehydrogenases, catalytic domain"/>
    <property type="match status" value="1"/>
</dbReference>
<dbReference type="InterPro" id="IPR036291">
    <property type="entry name" value="NAD(P)-bd_dom_sf"/>
</dbReference>
<dbReference type="InterPro" id="IPR020843">
    <property type="entry name" value="ER"/>
</dbReference>
<dbReference type="RefSeq" id="WP_311501033.1">
    <property type="nucleotide sequence ID" value="NZ_JAVRHN010000014.1"/>
</dbReference>
<evidence type="ECO:0000313" key="2">
    <source>
        <dbReference type="EMBL" id="MDT0687759.1"/>
    </source>
</evidence>
<dbReference type="CDD" id="cd08267">
    <property type="entry name" value="MDR1"/>
    <property type="match status" value="1"/>
</dbReference>
<proteinExistence type="predicted"/>
<dbReference type="InterPro" id="IPR013154">
    <property type="entry name" value="ADH-like_N"/>
</dbReference>
<organism evidence="2 3">
    <name type="scientific">Autumnicola psychrophila</name>
    <dbReference type="NCBI Taxonomy" id="3075592"/>
    <lineage>
        <taxon>Bacteria</taxon>
        <taxon>Pseudomonadati</taxon>
        <taxon>Bacteroidota</taxon>
        <taxon>Flavobacteriia</taxon>
        <taxon>Flavobacteriales</taxon>
        <taxon>Flavobacteriaceae</taxon>
        <taxon>Autumnicola</taxon>
    </lineage>
</organism>
<evidence type="ECO:0000259" key="1">
    <source>
        <dbReference type="SMART" id="SM00829"/>
    </source>
</evidence>